<dbReference type="Proteomes" id="UP000799536">
    <property type="component" value="Unassembled WGS sequence"/>
</dbReference>
<evidence type="ECO:0000256" key="4">
    <source>
        <dbReference type="ARBA" id="ARBA00023242"/>
    </source>
</evidence>
<dbReference type="Pfam" id="PF11262">
    <property type="entry name" value="Tho2"/>
    <property type="match status" value="1"/>
</dbReference>
<dbReference type="EMBL" id="ML994174">
    <property type="protein sequence ID" value="KAF2198066.1"/>
    <property type="molecule type" value="Genomic_DNA"/>
</dbReference>
<feature type="compositionally biased region" description="Basic and acidic residues" evidence="5">
    <location>
        <begin position="1726"/>
        <end position="1746"/>
    </location>
</feature>
<feature type="compositionally biased region" description="Basic and acidic residues" evidence="5">
    <location>
        <begin position="2224"/>
        <end position="2233"/>
    </location>
</feature>
<evidence type="ECO:0000259" key="6">
    <source>
        <dbReference type="Pfam" id="PF11262"/>
    </source>
</evidence>
<dbReference type="InterPro" id="IPR040007">
    <property type="entry name" value="Tho2"/>
</dbReference>
<feature type="compositionally biased region" description="Low complexity" evidence="5">
    <location>
        <begin position="2201"/>
        <end position="2210"/>
    </location>
</feature>
<dbReference type="GO" id="GO:0000445">
    <property type="term" value="C:THO complex part of transcription export complex"/>
    <property type="evidence" value="ECO:0007669"/>
    <property type="project" value="TreeGrafter"/>
</dbReference>
<organism evidence="9 10">
    <name type="scientific">Delitschia confertaspora ATCC 74209</name>
    <dbReference type="NCBI Taxonomy" id="1513339"/>
    <lineage>
        <taxon>Eukaryota</taxon>
        <taxon>Fungi</taxon>
        <taxon>Dikarya</taxon>
        <taxon>Ascomycota</taxon>
        <taxon>Pezizomycotina</taxon>
        <taxon>Dothideomycetes</taxon>
        <taxon>Pleosporomycetidae</taxon>
        <taxon>Pleosporales</taxon>
        <taxon>Delitschiaceae</taxon>
        <taxon>Delitschia</taxon>
    </lineage>
</organism>
<feature type="compositionally biased region" description="Basic residues" evidence="5">
    <location>
        <begin position="1"/>
        <end position="10"/>
    </location>
</feature>
<feature type="region of interest" description="Disordered" evidence="5">
    <location>
        <begin position="1"/>
        <end position="107"/>
    </location>
</feature>
<feature type="compositionally biased region" description="Polar residues" evidence="5">
    <location>
        <begin position="2275"/>
        <end position="2288"/>
    </location>
</feature>
<dbReference type="InterPro" id="IPR021418">
    <property type="entry name" value="THO_THOC2_C"/>
</dbReference>
<name>A0A9P4MPB4_9PLEO</name>
<comment type="subcellular location">
    <subcellularLocation>
        <location evidence="1">Nucleus</location>
    </subcellularLocation>
</comment>
<dbReference type="OrthoDB" id="29024at2759"/>
<dbReference type="GO" id="GO:0006406">
    <property type="term" value="P:mRNA export from nucleus"/>
    <property type="evidence" value="ECO:0007669"/>
    <property type="project" value="InterPro"/>
</dbReference>
<dbReference type="Pfam" id="PF11732">
    <property type="entry name" value="Thoc2"/>
    <property type="match status" value="1"/>
</dbReference>
<dbReference type="InterPro" id="IPR021726">
    <property type="entry name" value="THO_THOC2_N"/>
</dbReference>
<dbReference type="PANTHER" id="PTHR21597">
    <property type="entry name" value="THO2 PROTEIN"/>
    <property type="match status" value="1"/>
</dbReference>
<evidence type="ECO:0000313" key="10">
    <source>
        <dbReference type="Proteomes" id="UP000799536"/>
    </source>
</evidence>
<feature type="compositionally biased region" description="Basic and acidic residues" evidence="5">
    <location>
        <begin position="2332"/>
        <end position="2415"/>
    </location>
</feature>
<evidence type="ECO:0000256" key="2">
    <source>
        <dbReference type="ARBA" id="ARBA00007857"/>
    </source>
</evidence>
<keyword evidence="10" id="KW-1185">Reference proteome</keyword>
<feature type="compositionally biased region" description="Basic and acidic residues" evidence="5">
    <location>
        <begin position="2431"/>
        <end position="2464"/>
    </location>
</feature>
<feature type="domain" description="THO complex subunitTHOC2 N-terminal" evidence="7">
    <location>
        <begin position="857"/>
        <end position="930"/>
    </location>
</feature>
<comment type="caution">
    <text evidence="9">The sequence shown here is derived from an EMBL/GenBank/DDBJ whole genome shotgun (WGS) entry which is preliminary data.</text>
</comment>
<feature type="compositionally biased region" description="Gly residues" evidence="5">
    <location>
        <begin position="1762"/>
        <end position="1774"/>
    </location>
</feature>
<evidence type="ECO:0000313" key="9">
    <source>
        <dbReference type="EMBL" id="KAF2198066.1"/>
    </source>
</evidence>
<evidence type="ECO:0000259" key="7">
    <source>
        <dbReference type="Pfam" id="PF11732"/>
    </source>
</evidence>
<feature type="domain" description="THO complex subunit 2 N-terminal" evidence="8">
    <location>
        <begin position="112"/>
        <end position="855"/>
    </location>
</feature>
<feature type="compositionally biased region" description="Basic and acidic residues" evidence="5">
    <location>
        <begin position="2312"/>
        <end position="2325"/>
    </location>
</feature>
<feature type="region of interest" description="Disordered" evidence="5">
    <location>
        <begin position="552"/>
        <end position="599"/>
    </location>
</feature>
<feature type="compositionally biased region" description="Basic and acidic residues" evidence="5">
    <location>
        <begin position="2139"/>
        <end position="2150"/>
    </location>
</feature>
<proteinExistence type="inferred from homology"/>
<comment type="similarity">
    <text evidence="2">Belongs to the THOC2 family.</text>
</comment>
<dbReference type="GO" id="GO:0006397">
    <property type="term" value="P:mRNA processing"/>
    <property type="evidence" value="ECO:0007669"/>
    <property type="project" value="InterPro"/>
</dbReference>
<evidence type="ECO:0000259" key="8">
    <source>
        <dbReference type="Pfam" id="PF16134"/>
    </source>
</evidence>
<feature type="compositionally biased region" description="Polar residues" evidence="5">
    <location>
        <begin position="2171"/>
        <end position="2182"/>
    </location>
</feature>
<reference evidence="9" key="1">
    <citation type="journal article" date="2020" name="Stud. Mycol.">
        <title>101 Dothideomycetes genomes: a test case for predicting lifestyles and emergence of pathogens.</title>
        <authorList>
            <person name="Haridas S."/>
            <person name="Albert R."/>
            <person name="Binder M."/>
            <person name="Bloem J."/>
            <person name="Labutti K."/>
            <person name="Salamov A."/>
            <person name="Andreopoulos B."/>
            <person name="Baker S."/>
            <person name="Barry K."/>
            <person name="Bills G."/>
            <person name="Bluhm B."/>
            <person name="Cannon C."/>
            <person name="Castanera R."/>
            <person name="Culley D."/>
            <person name="Daum C."/>
            <person name="Ezra D."/>
            <person name="Gonzalez J."/>
            <person name="Henrissat B."/>
            <person name="Kuo A."/>
            <person name="Liang C."/>
            <person name="Lipzen A."/>
            <person name="Lutzoni F."/>
            <person name="Magnuson J."/>
            <person name="Mondo S."/>
            <person name="Nolan M."/>
            <person name="Ohm R."/>
            <person name="Pangilinan J."/>
            <person name="Park H.-J."/>
            <person name="Ramirez L."/>
            <person name="Alfaro M."/>
            <person name="Sun H."/>
            <person name="Tritt A."/>
            <person name="Yoshinaga Y."/>
            <person name="Zwiers L.-H."/>
            <person name="Turgeon B."/>
            <person name="Goodwin S."/>
            <person name="Spatafora J."/>
            <person name="Crous P."/>
            <person name="Grigoriev I."/>
        </authorList>
    </citation>
    <scope>NUCLEOTIDE SEQUENCE</scope>
    <source>
        <strain evidence="9">ATCC 74209</strain>
    </source>
</reference>
<accession>A0A9P4MPB4</accession>
<evidence type="ECO:0000256" key="5">
    <source>
        <dbReference type="SAM" id="MobiDB-lite"/>
    </source>
</evidence>
<dbReference type="PANTHER" id="PTHR21597:SF0">
    <property type="entry name" value="THO COMPLEX SUBUNIT 2"/>
    <property type="match status" value="1"/>
</dbReference>
<dbReference type="InterPro" id="IPR032302">
    <property type="entry name" value="THOC2_N"/>
</dbReference>
<feature type="compositionally biased region" description="Polar residues" evidence="5">
    <location>
        <begin position="2122"/>
        <end position="2133"/>
    </location>
</feature>
<keyword evidence="4" id="KW-0539">Nucleus</keyword>
<evidence type="ECO:0000256" key="1">
    <source>
        <dbReference type="ARBA" id="ARBA00004123"/>
    </source>
</evidence>
<feature type="compositionally biased region" description="Basic and acidic residues" evidence="5">
    <location>
        <begin position="1950"/>
        <end position="1979"/>
    </location>
</feature>
<feature type="compositionally biased region" description="Basic and acidic residues" evidence="5">
    <location>
        <begin position="1849"/>
        <end position="1885"/>
    </location>
</feature>
<gene>
    <name evidence="9" type="ORF">GQ43DRAFT_401768</name>
</gene>
<feature type="compositionally biased region" description="Basic and acidic residues" evidence="5">
    <location>
        <begin position="1989"/>
        <end position="2011"/>
    </location>
</feature>
<sequence>MAPNGKRKRTDRTYSQDNVNEGASRPSPHRPQNLGLAHASQQNNGRGGRRSSRGGRGGNNDSQTPTNAMSPPAVAPSTAKPPPPSPAPTSSSADKQPAPSPSSQNLQCNEYLTSECVKSWRGQGRKTVTDSAIEAQAQGDSLSLSLVFEELVKGCLDSVLDAGETGSVVREILAAPRPPDTLDPVSVFLDVLSTLTETAVSNPSLRSLLEATGIDPARLRAELETPLLTAIPLVRQTFPRVAIRKATHALYRQSNYNLLREETEGYSKLITEYFTTVHNEPPSNVVASDTFQKVKALIGAFDLDVGRVLDVTLDVFANLLVKHNRFFIKFLRSSSWWPEQKFPNGIEWQDPPFFSLPKWASPESSVFYYTEEEKKELLELREVRDEDFWKRVGEVGLKAYFEIGARRITAGLEAFKAMEEDPLPEDVEAANPAVNKKVNDIPDTEKIQRWSREWMLETHTLPPPGNRIAAQLLGFKLRFYASDARDAHDTLPENLIYLAALLIKIGFISIVDLYPHLYPLDEDMPALRDRLMQEKAKEAKLRGATSNALAMAGALPDDTAPTPASRLREAEGKPSSKADPDKGTPAGPQESPKEKLPEPVDQKISLLRSLLCIGALPEAFYILGRFPWLRDVYPDLDKYIHRLLHHSLSKVYERSSPCPKESAFNSRKGAPQDASSHTTPRPANFVPRKTLRWAKLEATDAGDSIDYRFYWEDWADNVPVCQSVDDVFKLCKSLLNIVGAEVGKDPTLVIKLARIGKKSLAEDPSESNTRRWIELSATLLAPALSFTGRNPGIVNELFDLFQNFDIATRFQIYAHWFTGPASRKPAISAKFVEVKKETSAVLKRISATNSKSMARELAKVAYACPGIVFEHALRQIEHYGNLGDVVVECSRYFTYLAYDCMTWALINTLGREGRDSVQADGMLMSPWLRNASAFVGKVHKRYSLMSPTPVLQYVAEQLFQGDCIMLAVLEQLVTSMAGIGSDSNLTDSQIVGLGAGPMLRAFTLEHYLSDQRHAAKSTAKRLMRSLLDTGLAAQILIALAQELGSYIHRDKFSKTPPKVLGANLDNLHSVFAQYLDLLRSNLSVEEFDANIPDLASLISDFGIEPSIAFMISHDSLDASVTATRMKMGDNSKPIKSGAKVLSQSKTSAPVTKDSGGDIVMDEATMSPGVNGLITAENEKGDDDSEMKDTIISEEASTPSGLTPVEASPEPVLIPQFRTLSEQLQAASPPLFGEHISPVFYLTFWQLALKDLHSPTAEYDKARAHFLDKSSNVDNRRDVSSAAARKRDSDKKAAFDQSNKFLEEMSGRLKHLIQIRRSLKMEMLHWFDGVPMVDVGSEALHDSILQDCFIPRILLSPQDAMFSASMLKFMHAAGVPGFRTMKLLDQLFRHKLLSNIIFMCTSRESQNLGRFLADILKELKNWHDDKATYEKVALGVTKDAKKEKPDRLPSLPGFGKKFNADRTPASFLDYMEFRQLLYKWHSQVHRALEACLKSQEYMHIRNAINILKAISSSFPAVDVMGKNIQAQIEELAKSESREDLKLAAQSLLADFRKNAKTWVTPIKFRNNQSGPASSVTPSRTVAPQSTIRKDTELNSAKPLNTAAPEFVPKPATNGVATTAGNEHEDGEVDDEKEGSASTSTASAPRGKENESSKPVAKSVATPVQPKPAVSSQKEEPRKSGPEQAVPISQINTAPNRPDSRESSFPQSGRIAHALPSRPDAQTMPRSRLPERTLDRPTEYHGYGRQEVRNGSAADYGRSERPGGDGLRGGEGPRGGDGLRESFPDRRDPREASPRRPPRARSPDRGSGVMDRRDPGWSGRETRDYPDDRSMRPPAREARGPPGRGPAWGESPRDPRDGSRDLRDVRDMRDRQPEHRGPHSHVLDNRGRMPAAPPLHPSENSQYRRENMDRSSGLPPRPPMDRVPSNPPPALDRSAPGIDRTMVNPERVALIEGDRGRGDGFRSDGRDRESRPQSPRRDERPGPPPYQGRNEPLREHRDDRNVPDRAPPYERHPPHPSHSFPPKRDRRDDNAGAAPTGPRSGRNDFAEPPGANRMARDVFQSAHPPPRQPVDLTYGRLNQDLSHGRLNPPSDNIPSGPRGRNPTTRGARNFTVPVPQSSSHSSSAQIPTSPAANQPPTGPMSDRRDNTRKEPSYEQAPAPAQPPTPEAAPQEQSGIHPSRLSQIQPKAIQTDLPAPPSGPRPRGPQAAGPSPSTRGNQSGPPNSADRGARSQDKSFARTLHSVLNQGSPVVPGTGFDRNGSDRGASIRGRSGRGNGPVDSSSVPSPATSHPGTPRGENRPDNTQGRVEPSSQDGGRSDSRRDKRGERSSRRHRSRSPDRSERKGDDRMSRNEEPDRFSNRDHASGRDRAANSDRESGRRDRPDKEREGERPARDGRERRDRGSREEGRLSGRGEDQGPRRGGPPLPEEATPWGHEGRGPDMRLRGGGDRRNDRDRRGPREDDREHRDAGRKRGRGGDEGFPHGELKRPRRSMN</sequence>
<dbReference type="Pfam" id="PF16134">
    <property type="entry name" value="THOC2_N"/>
    <property type="match status" value="1"/>
</dbReference>
<feature type="compositionally biased region" description="Polar residues" evidence="5">
    <location>
        <begin position="1564"/>
        <end position="1585"/>
    </location>
</feature>
<feature type="compositionally biased region" description="Basic and acidic residues" evidence="5">
    <location>
        <begin position="1775"/>
        <end position="1792"/>
    </location>
</feature>
<feature type="region of interest" description="Disordered" evidence="5">
    <location>
        <begin position="1561"/>
        <end position="2490"/>
    </location>
</feature>
<feature type="compositionally biased region" description="Basic and acidic residues" evidence="5">
    <location>
        <begin position="1808"/>
        <end position="1837"/>
    </location>
</feature>
<evidence type="ECO:0000256" key="3">
    <source>
        <dbReference type="ARBA" id="ARBA00019596"/>
    </source>
</evidence>
<feature type="compositionally biased region" description="Basic and acidic residues" evidence="5">
    <location>
        <begin position="566"/>
        <end position="582"/>
    </location>
</feature>
<dbReference type="GO" id="GO:0003729">
    <property type="term" value="F:mRNA binding"/>
    <property type="evidence" value="ECO:0007669"/>
    <property type="project" value="TreeGrafter"/>
</dbReference>
<feature type="compositionally biased region" description="Basic and acidic residues" evidence="5">
    <location>
        <begin position="2471"/>
        <end position="2483"/>
    </location>
</feature>
<feature type="domain" description="THO complex subunitTHOC2 C-terminal" evidence="6">
    <location>
        <begin position="1233"/>
        <end position="1548"/>
    </location>
</feature>
<feature type="region of interest" description="Disordered" evidence="5">
    <location>
        <begin position="655"/>
        <end position="681"/>
    </location>
</feature>
<protein>
    <recommendedName>
        <fullName evidence="3">THO complex subunit 2</fullName>
    </recommendedName>
</protein>
<feature type="compositionally biased region" description="Pro residues" evidence="5">
    <location>
        <begin position="2191"/>
        <end position="2200"/>
    </location>
</feature>